<dbReference type="Pfam" id="PF13717">
    <property type="entry name" value="Zn_ribbon_4"/>
    <property type="match status" value="1"/>
</dbReference>
<feature type="region of interest" description="Disordered" evidence="1">
    <location>
        <begin position="78"/>
        <end position="110"/>
    </location>
</feature>
<gene>
    <name evidence="4" type="ORF">DXH95_11265</name>
</gene>
<dbReference type="NCBIfam" id="TIGR02098">
    <property type="entry name" value="MJ0042_CXXC"/>
    <property type="match status" value="1"/>
</dbReference>
<evidence type="ECO:0000259" key="3">
    <source>
        <dbReference type="Pfam" id="PF13717"/>
    </source>
</evidence>
<name>A0A371B4Q4_9SPHN</name>
<dbReference type="OrthoDB" id="7159357at2"/>
<sequence length="289" mass="31004">MLLICPECRTRYVVPDGAIGVVGRQVRCANCRHSWFQQGTATPPAPPAPAFVAPPEAAPQAVEPGPDTIEPSESIDDAAASVADEPETPLAKPGFSAFDRPEPEVSPAETPIPPSFDRPAFQDVPPVPAYTALAEPEIVRSQFAHEPPFRPRRNPAKLMTYAAVAFAIVIAALAAATWHFGWLENSFVASGQEPDLKIELHDNLELGRDADGSPYFIASGSIVNPTSRPQRVPELLVTLKDASGRSVYSWTMKAPVRTLAPGGKVDFSQLRRDVPLAASRISVGWAIDG</sequence>
<feature type="region of interest" description="Disordered" evidence="1">
    <location>
        <begin position="54"/>
        <end position="73"/>
    </location>
</feature>
<proteinExistence type="predicted"/>
<dbReference type="InterPro" id="IPR011723">
    <property type="entry name" value="Znf/thioredoxin_put"/>
</dbReference>
<organism evidence="4 5">
    <name type="scientific">Sphingorhabdus pulchriflava</name>
    <dbReference type="NCBI Taxonomy" id="2292257"/>
    <lineage>
        <taxon>Bacteria</taxon>
        <taxon>Pseudomonadati</taxon>
        <taxon>Pseudomonadota</taxon>
        <taxon>Alphaproteobacteria</taxon>
        <taxon>Sphingomonadales</taxon>
        <taxon>Sphingomonadaceae</taxon>
        <taxon>Sphingorhabdus</taxon>
    </lineage>
</organism>
<comment type="caution">
    <text evidence="4">The sequence shown here is derived from an EMBL/GenBank/DDBJ whole genome shotgun (WGS) entry which is preliminary data.</text>
</comment>
<evidence type="ECO:0000256" key="1">
    <source>
        <dbReference type="SAM" id="MobiDB-lite"/>
    </source>
</evidence>
<evidence type="ECO:0000313" key="5">
    <source>
        <dbReference type="Proteomes" id="UP000263833"/>
    </source>
</evidence>
<evidence type="ECO:0000256" key="2">
    <source>
        <dbReference type="SAM" id="Phobius"/>
    </source>
</evidence>
<keyword evidence="2" id="KW-1133">Transmembrane helix</keyword>
<dbReference type="Proteomes" id="UP000263833">
    <property type="component" value="Unassembled WGS sequence"/>
</dbReference>
<dbReference type="EMBL" id="QRGP01000002">
    <property type="protein sequence ID" value="RDV02540.1"/>
    <property type="molecule type" value="Genomic_DNA"/>
</dbReference>
<keyword evidence="5" id="KW-1185">Reference proteome</keyword>
<dbReference type="AlphaFoldDB" id="A0A371B4Q4"/>
<protein>
    <submittedName>
        <fullName evidence="4">Thioredoxin</fullName>
    </submittedName>
</protein>
<feature type="domain" description="Zinc finger/thioredoxin putative" evidence="3">
    <location>
        <begin position="1"/>
        <end position="36"/>
    </location>
</feature>
<dbReference type="RefSeq" id="WP_115550151.1">
    <property type="nucleotide sequence ID" value="NZ_QRGP01000002.1"/>
</dbReference>
<feature type="transmembrane region" description="Helical" evidence="2">
    <location>
        <begin position="158"/>
        <end position="180"/>
    </location>
</feature>
<evidence type="ECO:0000313" key="4">
    <source>
        <dbReference type="EMBL" id="RDV02540.1"/>
    </source>
</evidence>
<feature type="compositionally biased region" description="Low complexity" evidence="1">
    <location>
        <begin position="54"/>
        <end position="66"/>
    </location>
</feature>
<keyword evidence="2" id="KW-0812">Transmembrane</keyword>
<reference evidence="5" key="1">
    <citation type="submission" date="2018-08" db="EMBL/GenBank/DDBJ databases">
        <authorList>
            <person name="Kim S.-J."/>
            <person name="Jung G.-Y."/>
        </authorList>
    </citation>
    <scope>NUCLEOTIDE SEQUENCE [LARGE SCALE GENOMIC DNA]</scope>
    <source>
        <strain evidence="5">GY_G</strain>
    </source>
</reference>
<keyword evidence="2" id="KW-0472">Membrane</keyword>
<accession>A0A371B4Q4</accession>